<evidence type="ECO:0000313" key="1">
    <source>
        <dbReference type="EMBL" id="MBS4893816.1"/>
    </source>
</evidence>
<dbReference type="RefSeq" id="WP_278468140.1">
    <property type="nucleotide sequence ID" value="NZ_JAGZMU010000005.1"/>
</dbReference>
<protein>
    <submittedName>
        <fullName evidence="1">Uncharacterized protein</fullName>
    </submittedName>
</protein>
<dbReference type="Proteomes" id="UP000778864">
    <property type="component" value="Unassembled WGS sequence"/>
</dbReference>
<dbReference type="AlphaFoldDB" id="A0A943A6W5"/>
<evidence type="ECO:0000313" key="2">
    <source>
        <dbReference type="Proteomes" id="UP000778864"/>
    </source>
</evidence>
<dbReference type="EMBL" id="JAGZMU010000005">
    <property type="protein sequence ID" value="MBS4893816.1"/>
    <property type="molecule type" value="Genomic_DNA"/>
</dbReference>
<organism evidence="1 2">
    <name type="scientific">Veillonella parvula</name>
    <name type="common">Staphylococcus parvulus</name>
    <dbReference type="NCBI Taxonomy" id="29466"/>
    <lineage>
        <taxon>Bacteria</taxon>
        <taxon>Bacillati</taxon>
        <taxon>Bacillota</taxon>
        <taxon>Negativicutes</taxon>
        <taxon>Veillonellales</taxon>
        <taxon>Veillonellaceae</taxon>
        <taxon>Veillonella</taxon>
    </lineage>
</organism>
<proteinExistence type="predicted"/>
<reference evidence="1" key="1">
    <citation type="submission" date="2021-02" db="EMBL/GenBank/DDBJ databases">
        <title>Infant gut strain persistence is associated with maternal origin, phylogeny, and functional potential including surface adhesion and iron acquisition.</title>
        <authorList>
            <person name="Lou Y.C."/>
        </authorList>
    </citation>
    <scope>NUCLEOTIDE SEQUENCE</scope>
    <source>
        <strain evidence="1">L3_108_031G1_dasL3_108_031G1_concoct_20</strain>
    </source>
</reference>
<accession>A0A943A6W5</accession>
<gene>
    <name evidence="1" type="ORF">KHZ90_08575</name>
</gene>
<sequence>MKKVFVLNVKDIEYELGSLDNNTQDEILEAALELIAYIRGVKFVHNISSRLYTSNLDQRLGRLFEGKDKLEFTKEVFIQSKTIKQFNKGA</sequence>
<name>A0A943A6W5_VEIPA</name>
<comment type="caution">
    <text evidence="1">The sequence shown here is derived from an EMBL/GenBank/DDBJ whole genome shotgun (WGS) entry which is preliminary data.</text>
</comment>